<protein>
    <submittedName>
        <fullName evidence="1">Uncharacterized protein</fullName>
    </submittedName>
</protein>
<organism evidence="1 2">
    <name type="scientific">Aspergillus pseudocaelatus</name>
    <dbReference type="NCBI Taxonomy" id="1825620"/>
    <lineage>
        <taxon>Eukaryota</taxon>
        <taxon>Fungi</taxon>
        <taxon>Dikarya</taxon>
        <taxon>Ascomycota</taxon>
        <taxon>Pezizomycotina</taxon>
        <taxon>Eurotiomycetes</taxon>
        <taxon>Eurotiomycetidae</taxon>
        <taxon>Eurotiales</taxon>
        <taxon>Aspergillaceae</taxon>
        <taxon>Aspergillus</taxon>
        <taxon>Aspergillus subgen. Circumdati</taxon>
    </lineage>
</organism>
<keyword evidence="2" id="KW-1185">Reference proteome</keyword>
<reference evidence="1 2" key="1">
    <citation type="submission" date="2019-04" db="EMBL/GenBank/DDBJ databases">
        <authorList>
            <consortium name="DOE Joint Genome Institute"/>
            <person name="Mondo S."/>
            <person name="Kjaerbolling I."/>
            <person name="Vesth T."/>
            <person name="Frisvad J.C."/>
            <person name="Nybo J.L."/>
            <person name="Theobald S."/>
            <person name="Kildgaard S."/>
            <person name="Isbrandt T."/>
            <person name="Kuo A."/>
            <person name="Sato A."/>
            <person name="Lyhne E.K."/>
            <person name="Kogle M.E."/>
            <person name="Wiebenga A."/>
            <person name="Kun R.S."/>
            <person name="Lubbers R.J."/>
            <person name="Makela M.R."/>
            <person name="Barry K."/>
            <person name="Chovatia M."/>
            <person name="Clum A."/>
            <person name="Daum C."/>
            <person name="Haridas S."/>
            <person name="He G."/>
            <person name="LaButti K."/>
            <person name="Lipzen A."/>
            <person name="Riley R."/>
            <person name="Salamov A."/>
            <person name="Simmons B.A."/>
            <person name="Magnuson J.K."/>
            <person name="Henrissat B."/>
            <person name="Mortensen U.H."/>
            <person name="Larsen T.O."/>
            <person name="Devries R.P."/>
            <person name="Grigoriev I.V."/>
            <person name="Machida M."/>
            <person name="Baker S.E."/>
            <person name="Andersen M.R."/>
            <person name="Cantor M.N."/>
            <person name="Hua S.X."/>
        </authorList>
    </citation>
    <scope>NUCLEOTIDE SEQUENCE [LARGE SCALE GENOMIC DNA]</scope>
    <source>
        <strain evidence="1 2">CBS 117616</strain>
    </source>
</reference>
<dbReference type="EMBL" id="ML735751">
    <property type="protein sequence ID" value="KAE8416523.1"/>
    <property type="molecule type" value="Genomic_DNA"/>
</dbReference>
<proteinExistence type="predicted"/>
<evidence type="ECO:0000313" key="1">
    <source>
        <dbReference type="EMBL" id="KAE8416523.1"/>
    </source>
</evidence>
<name>A0ABQ6WIV1_9EURO</name>
<dbReference type="Proteomes" id="UP000325395">
    <property type="component" value="Unassembled WGS sequence"/>
</dbReference>
<evidence type="ECO:0000313" key="2">
    <source>
        <dbReference type="Proteomes" id="UP000325395"/>
    </source>
</evidence>
<accession>A0ABQ6WIV1</accession>
<gene>
    <name evidence="1" type="ORF">BDV36DRAFT_297079</name>
</gene>
<sequence>MTVDSYCNGNDLRSAYELEASDQDSQYAPTPGHFGCTPEPRCGLSPSPGYSTQNGLAEACQVDAGKPKLLQLSKWDEELRNDELPASCIPYMIEWKVMLNKKFYAKTSPRP</sequence>